<evidence type="ECO:0008006" key="8">
    <source>
        <dbReference type="Google" id="ProtNLM"/>
    </source>
</evidence>
<keyword evidence="3" id="KW-1133">Transmembrane helix</keyword>
<keyword evidence="1" id="KW-1015">Disulfide bond</keyword>
<feature type="disulfide bond" evidence="1">
    <location>
        <begin position="1365"/>
        <end position="1380"/>
    </location>
</feature>
<dbReference type="InterPro" id="IPR003961">
    <property type="entry name" value="FN3_dom"/>
</dbReference>
<protein>
    <recommendedName>
        <fullName evidence="8">Fibronectin type-III domain-containing protein</fullName>
    </recommendedName>
</protein>
<dbReference type="InterPro" id="IPR015943">
    <property type="entry name" value="WD40/YVTN_repeat-like_dom_sf"/>
</dbReference>
<keyword evidence="4" id="KW-0732">Signal</keyword>
<evidence type="ECO:0000313" key="7">
    <source>
        <dbReference type="EMBL" id="CAD9259246.1"/>
    </source>
</evidence>
<feature type="domain" description="TNFR-Cys" evidence="5">
    <location>
        <begin position="1364"/>
        <end position="1405"/>
    </location>
</feature>
<organism evidence="7">
    <name type="scientific">Phaeomonas parva</name>
    <dbReference type="NCBI Taxonomy" id="124430"/>
    <lineage>
        <taxon>Eukaryota</taxon>
        <taxon>Sar</taxon>
        <taxon>Stramenopiles</taxon>
        <taxon>Ochrophyta</taxon>
        <taxon>Pinguiophyceae</taxon>
        <taxon>Pinguiochrysidales</taxon>
        <taxon>Pinguiochrysidaceae</taxon>
        <taxon>Phaeomonas</taxon>
    </lineage>
</organism>
<gene>
    <name evidence="7" type="ORF">PPAR1163_LOCUS17620</name>
</gene>
<feature type="transmembrane region" description="Helical" evidence="3">
    <location>
        <begin position="2163"/>
        <end position="2182"/>
    </location>
</feature>
<evidence type="ECO:0000256" key="2">
    <source>
        <dbReference type="SAM" id="MobiDB-lite"/>
    </source>
</evidence>
<dbReference type="PROSITE" id="PS50853">
    <property type="entry name" value="FN3"/>
    <property type="match status" value="1"/>
</dbReference>
<dbReference type="InterPro" id="IPR013783">
    <property type="entry name" value="Ig-like_fold"/>
</dbReference>
<dbReference type="SUPFAM" id="SSF50998">
    <property type="entry name" value="Quinoprotein alcohol dehydrogenase-like"/>
    <property type="match status" value="2"/>
</dbReference>
<feature type="domain" description="Fibronectin type-III" evidence="6">
    <location>
        <begin position="1062"/>
        <end position="1168"/>
    </location>
</feature>
<feature type="region of interest" description="Disordered" evidence="2">
    <location>
        <begin position="2545"/>
        <end position="2642"/>
    </location>
</feature>
<feature type="transmembrane region" description="Helical" evidence="3">
    <location>
        <begin position="2485"/>
        <end position="2507"/>
    </location>
</feature>
<reference evidence="7" key="1">
    <citation type="submission" date="2021-01" db="EMBL/GenBank/DDBJ databases">
        <authorList>
            <person name="Corre E."/>
            <person name="Pelletier E."/>
            <person name="Niang G."/>
            <person name="Scheremetjew M."/>
            <person name="Finn R."/>
            <person name="Kale V."/>
            <person name="Holt S."/>
            <person name="Cochrane G."/>
            <person name="Meng A."/>
            <person name="Brown T."/>
            <person name="Cohen L."/>
        </authorList>
    </citation>
    <scope>NUCLEOTIDE SEQUENCE</scope>
    <source>
        <strain evidence="7">CCMP2877</strain>
    </source>
</reference>
<keyword evidence="3" id="KW-0812">Transmembrane</keyword>
<feature type="repeat" description="TNFR-Cys" evidence="1">
    <location>
        <begin position="1364"/>
        <end position="1405"/>
    </location>
</feature>
<dbReference type="PANTHER" id="PTHR34512">
    <property type="entry name" value="CELL SURFACE PROTEIN"/>
    <property type="match status" value="1"/>
</dbReference>
<feature type="transmembrane region" description="Helical" evidence="3">
    <location>
        <begin position="2446"/>
        <end position="2464"/>
    </location>
</feature>
<dbReference type="CDD" id="cd00063">
    <property type="entry name" value="FN3"/>
    <property type="match status" value="1"/>
</dbReference>
<dbReference type="SMART" id="SM01411">
    <property type="entry name" value="Ephrin_rec_like"/>
    <property type="match status" value="6"/>
</dbReference>
<dbReference type="CDD" id="cd00185">
    <property type="entry name" value="TNFRSF"/>
    <property type="match status" value="2"/>
</dbReference>
<dbReference type="SMART" id="SM00208">
    <property type="entry name" value="TNFR"/>
    <property type="match status" value="2"/>
</dbReference>
<dbReference type="InterPro" id="IPR001368">
    <property type="entry name" value="TNFR/NGFR_Cys_rich_reg"/>
</dbReference>
<feature type="region of interest" description="Disordered" evidence="2">
    <location>
        <begin position="105"/>
        <end position="124"/>
    </location>
</feature>
<evidence type="ECO:0000256" key="1">
    <source>
        <dbReference type="PROSITE-ProRule" id="PRU00206"/>
    </source>
</evidence>
<dbReference type="InterPro" id="IPR009030">
    <property type="entry name" value="Growth_fac_rcpt_cys_sf"/>
</dbReference>
<feature type="transmembrane region" description="Helical" evidence="3">
    <location>
        <begin position="1874"/>
        <end position="1894"/>
    </location>
</feature>
<sequence length="2642" mass="280770">MGRRLGALLLLAGQALALALAPRGASARWGLRRLQLACDDVRNSSPEQIGDGHCDSGRGGAANNNEACGWDGGDCCEVTCVSTEANACGGGQGYDCREPGITPSGRRLLDDDEDASPDLSGTGTGNFCEALDNAIILLNTDTESTSPTQSSVEASISRARWTFVAAADTSLTSDLVGAPVLSPSNSALYVGSMNQLVYSISTAGGGPIFVFNVGGAVQADMALSATGSTLFAGTQEGVVWAIATAGGGDATWNSTLVNATEAASNVVASVDERVALSPDGAVVYSDAVMYRDGLQTGVRMYALNAVDGSQRWQRGVGFALSGFTLSAAGDRLFVIADGCDGKGGGEHYSVFALDAADGSELWRYPGGEACGRDDGLLAEAEVSPDGSIVYVVGYTGDEDAVLHAIDSASGQPLWNVTRVGERFGPAPAVSGDGTTLYIGASEMGLYAYSVSASGAVLLWQGQEKIGTTDFTQPVLSPDERFVYLNTGTRGDARCYDANTGALLWDYDLISNLQIYKPIVDTRGETLYFGSGGRTGSGALYALNTGLDKFIWEYSVRQPHKQPGQPVLSASNSDVYFAEIDQDNVRDTEKTTSFLMYRVGTARGVTKWAYDFGGTFAELSGAPVLSSAEDVLYLCVNDGTCFALETAIDAGSRLAWTFNATAQNVTELASAVDPAEKRTMSTPAVTEAQGVFFSTYWNTVYALDLGGGASPQVLWTFHAYGDATTMKNGTTTDAEGAIWGGPLLSPDEQTLYFVTKDGHLYAVDAATGVEQNRRRTGRLDGGQEQLDEGGMEMAISADGGVLYLWGGLPFQQFIALNTSSFAVAWAYPSAPQVQDVLGYRPELSVDGSVLYVGSVDDNLYALNATTGERMWTFVTAGTITAKPSLNAEGTVVFAASGDGSVYAVEGDTGSLLFSYATGGGTERLGLKPQSPVVRNDGTAVYAASEEGTLFALRTSGPPVAPTFNGITATSIDGGVELCNINPVNPAYSEDIESFDFQVYRPQAGEWRWAARDVTVSPDTACATVMFPDALDLGVEYEWRGLARTVGGLSPPSDSHIDVKICSTPAALTEVVATPLETGNVGLTWAQITDLGVGDSGDSEEFDDTYYDVYASDNGTWHLQQTFAGTQTLTSVTVENLEARARVAFRVVVRNACGLESAQSNASNSTLVLGRPSAPYDVNATYNAMSGVVDLEWRTAAEEDLIQARVDYSLLSNGVDVTIGSEIVEGGEARRTSISTTRGISYAFSVVVYNENFESLAGSAAGRVTADCEAGRVLDTETEGCVPCEPGYYRNSSQSQLACVPCDPGFFQSNTTSTSCAVCAAGFVSDAAASSCSICEPGRYASADNTMCLDCEAGSSSLGGTDSCSGCESGVTYQPDEGASSCLPCASCPAGTKVAAPCEPGGPDTACTQCTAGTYQNQTNQLECATAPPGTFTGDGAVTPTACARGTFQEGIGAESCDSCPGGRFQNQTGQAFCYECGEGYFCAEGSFKETECQDSVLVLCPAGSAEPFILDLGSVGVETTRVNGTMVVEGFDEASFDENVEALYIQALAEELGVDADYITVELVAEAAVDEQDRRLQTPAPTVEVLYTIEGPAEEIPADTEAALTTGAAAQAADITTTFNAKLADAGDATVSSVSIEDDAAVASGVVVVTAGPGEYIYDTGLTQSVETCVAGSFCTGGELPMQPCPAGTFSAARGAQNCTSCPLHTYQASRNTTSCSACPNYSVTASNGSFTVDSCKCLFGTEIPRSDDAGGFTCGCLSGEYLDENELERVAGSTDRDDFSQVCVACPEGADCSSDGQRLRTLTLKRGYYRTRPNSADILECFDADACPASNATGDAQCRPGHEGPYCAVCEPNHFLDAQNQLCSECSTANSRDAIITTIILVSVVLLCLVYCFCCAGDEHDEEKEEANDVLRLPTGRFGPGHSPRPPRLLLPVDEESESKEAPSAEDIEHVISPRSSVLSPRSSVLSPKSSVLSLKSMVLSESVLSERDSGFGDEGDVEGDVEFKDGQSFERVERYVAARRAFDLVAETKEAQEDMELATGAAAAFSTEDQTVEAGEDAVNDHMDSFDIFRSLKTRLKIVFSFLQIEQLAILAFDLPAPPDFSSFLNAFSFVSFNLFTGIIGDCIVDADYFHGLVVTTLAPLVVILFALLLRALARSKKTREGLTYLAFATSFVALPVATTMSCNTFLCDTLDTADGTVSDKSYLVADYSIECDTPRHDIFKVYAACMILVHPIGIPLFYCYLLLKKDAASGLSIPQALYRLAEVKQVLRELAKQVDPLGFKHERTEDSVDELLTYCNFPDFQRTFTFLKRRDLRPIAGSIVEARFYGAQLRNSAWRVLTCGGGMEDDRSFWEAARGSDDATLYLREKTEVIVEQLRHARFLLEAYEPRFWFFEICECVRRLSFTILPVFFERGSVSQLLTGCLATNAYAIVYFVAQPFVNDSDDVLAAGAQTAVFLLFLYGLAEAARDDPFRGQDDDNIGSVLIAINVIVIAAVVWVALLTMYQLMRHGKEVARHVGAHVRRRRRSTLANSRWPSVYSLYLPSRGRRPAEETATAEETNPLTPRGDDASTGGEAERLSREDAPPDAAVLGPTPDPQPKPEPSRRLRRPTWFAPPPPPPQPSSAPPGGGPENFGPHVEHVDL</sequence>
<dbReference type="InterPro" id="IPR011641">
    <property type="entry name" value="Tyr-kin_ephrin_A/B_rcpt-like"/>
</dbReference>
<dbReference type="SMART" id="SM00564">
    <property type="entry name" value="PQQ"/>
    <property type="match status" value="11"/>
</dbReference>
<dbReference type="SUPFAM" id="SSF49265">
    <property type="entry name" value="Fibronectin type III"/>
    <property type="match status" value="1"/>
</dbReference>
<dbReference type="SUPFAM" id="SSF57184">
    <property type="entry name" value="Growth factor receptor domain"/>
    <property type="match status" value="1"/>
</dbReference>
<dbReference type="Gene3D" id="2.130.10.10">
    <property type="entry name" value="YVTN repeat-like/Quinoprotein amine dehydrogenase"/>
    <property type="match status" value="3"/>
</dbReference>
<dbReference type="Pfam" id="PF07699">
    <property type="entry name" value="Ephrin_rec_like"/>
    <property type="match status" value="2"/>
</dbReference>
<evidence type="ECO:0000259" key="6">
    <source>
        <dbReference type="PROSITE" id="PS50853"/>
    </source>
</evidence>
<feature type="transmembrane region" description="Helical" evidence="3">
    <location>
        <begin position="2130"/>
        <end position="2151"/>
    </location>
</feature>
<dbReference type="Gene3D" id="2.60.40.10">
    <property type="entry name" value="Immunoglobulins"/>
    <property type="match status" value="1"/>
</dbReference>
<comment type="caution">
    <text evidence="1">Lacks conserved residue(s) required for the propagation of feature annotation.</text>
</comment>
<feature type="transmembrane region" description="Helical" evidence="3">
    <location>
        <begin position="2223"/>
        <end position="2245"/>
    </location>
</feature>
<dbReference type="Pfam" id="PF00020">
    <property type="entry name" value="TNFR_c6"/>
    <property type="match status" value="1"/>
</dbReference>
<dbReference type="PROSITE" id="PS00652">
    <property type="entry name" value="TNFR_NGFR_1"/>
    <property type="match status" value="1"/>
</dbReference>
<name>A0A7S1U7E3_9STRA</name>
<evidence type="ECO:0000256" key="4">
    <source>
        <dbReference type="SAM" id="SignalP"/>
    </source>
</evidence>
<proteinExistence type="predicted"/>
<dbReference type="Pfam" id="PF13360">
    <property type="entry name" value="PQQ_2"/>
    <property type="match status" value="3"/>
</dbReference>
<feature type="disulfide bond" evidence="1">
    <location>
        <begin position="1383"/>
        <end position="1396"/>
    </location>
</feature>
<dbReference type="PANTHER" id="PTHR34512:SF30">
    <property type="entry name" value="OUTER MEMBRANE PROTEIN ASSEMBLY FACTOR BAMB"/>
    <property type="match status" value="1"/>
</dbReference>
<keyword evidence="3" id="KW-0472">Membrane</keyword>
<feature type="compositionally biased region" description="Basic and acidic residues" evidence="2">
    <location>
        <begin position="2574"/>
        <end position="2583"/>
    </location>
</feature>
<dbReference type="InterPro" id="IPR036116">
    <property type="entry name" value="FN3_sf"/>
</dbReference>
<evidence type="ECO:0000256" key="3">
    <source>
        <dbReference type="SAM" id="Phobius"/>
    </source>
</evidence>
<evidence type="ECO:0000259" key="5">
    <source>
        <dbReference type="PROSITE" id="PS50050"/>
    </source>
</evidence>
<feature type="transmembrane region" description="Helical" evidence="3">
    <location>
        <begin position="2419"/>
        <end position="2440"/>
    </location>
</feature>
<feature type="compositionally biased region" description="Pro residues" evidence="2">
    <location>
        <begin position="2612"/>
        <end position="2628"/>
    </location>
</feature>
<feature type="signal peptide" evidence="4">
    <location>
        <begin position="1"/>
        <end position="27"/>
    </location>
</feature>
<feature type="chain" id="PRO_5031209282" description="Fibronectin type-III domain-containing protein" evidence="4">
    <location>
        <begin position="28"/>
        <end position="2642"/>
    </location>
</feature>
<dbReference type="InterPro" id="IPR002372">
    <property type="entry name" value="PQQ_rpt_dom"/>
</dbReference>
<dbReference type="EMBL" id="HBGJ01027738">
    <property type="protein sequence ID" value="CAD9259246.1"/>
    <property type="molecule type" value="Transcribed_RNA"/>
</dbReference>
<accession>A0A7S1U7E3</accession>
<dbReference type="InterPro" id="IPR018391">
    <property type="entry name" value="PQQ_b-propeller_rpt"/>
</dbReference>
<dbReference type="PROSITE" id="PS50050">
    <property type="entry name" value="TNFR_NGFR_2"/>
    <property type="match status" value="1"/>
</dbReference>
<dbReference type="Gene3D" id="2.10.50.10">
    <property type="entry name" value="Tumor Necrosis Factor Receptor, subunit A, domain 2"/>
    <property type="match status" value="4"/>
</dbReference>
<dbReference type="InterPro" id="IPR011047">
    <property type="entry name" value="Quinoprotein_ADH-like_sf"/>
</dbReference>